<dbReference type="Proteomes" id="UP000515163">
    <property type="component" value="Unplaced"/>
</dbReference>
<keyword evidence="2" id="KW-0677">Repeat</keyword>
<dbReference type="InterPro" id="IPR001680">
    <property type="entry name" value="WD40_rpt"/>
</dbReference>
<keyword evidence="7" id="KW-1185">Reference proteome</keyword>
<dbReference type="PRINTS" id="PR00320">
    <property type="entry name" value="GPROTEINBRPT"/>
</dbReference>
<proteinExistence type="predicted"/>
<dbReference type="Pfam" id="PF00400">
    <property type="entry name" value="WD40"/>
    <property type="match status" value="5"/>
</dbReference>
<feature type="domain" description="EF-hand" evidence="6">
    <location>
        <begin position="164"/>
        <end position="195"/>
    </location>
</feature>
<dbReference type="Pfam" id="PF13499">
    <property type="entry name" value="EF-hand_7"/>
    <property type="match status" value="1"/>
</dbReference>
<name>A0A6P8J5S6_ACTTE</name>
<dbReference type="InterPro" id="IPR002048">
    <property type="entry name" value="EF_hand_dom"/>
</dbReference>
<dbReference type="GeneID" id="116308728"/>
<feature type="compositionally biased region" description="Polar residues" evidence="5">
    <location>
        <begin position="988"/>
        <end position="1008"/>
    </location>
</feature>
<dbReference type="InterPro" id="IPR011992">
    <property type="entry name" value="EF-hand-dom_pair"/>
</dbReference>
<keyword evidence="1 4" id="KW-0853">WD repeat</keyword>
<evidence type="ECO:0000256" key="3">
    <source>
        <dbReference type="ARBA" id="ARBA00022837"/>
    </source>
</evidence>
<protein>
    <submittedName>
        <fullName evidence="8">WD repeat-containing protein on Y chromosome-like</fullName>
    </submittedName>
</protein>
<dbReference type="SUPFAM" id="SSF50978">
    <property type="entry name" value="WD40 repeat-like"/>
    <property type="match status" value="3"/>
</dbReference>
<evidence type="ECO:0000259" key="6">
    <source>
        <dbReference type="PROSITE" id="PS50222"/>
    </source>
</evidence>
<feature type="region of interest" description="Disordered" evidence="5">
    <location>
        <begin position="451"/>
        <end position="478"/>
    </location>
</feature>
<dbReference type="InParanoid" id="A0A6P8J5S6"/>
<organism evidence="7 8">
    <name type="scientific">Actinia tenebrosa</name>
    <name type="common">Australian red waratah sea anemone</name>
    <dbReference type="NCBI Taxonomy" id="6105"/>
    <lineage>
        <taxon>Eukaryota</taxon>
        <taxon>Metazoa</taxon>
        <taxon>Cnidaria</taxon>
        <taxon>Anthozoa</taxon>
        <taxon>Hexacorallia</taxon>
        <taxon>Actiniaria</taxon>
        <taxon>Actiniidae</taxon>
        <taxon>Actinia</taxon>
    </lineage>
</organism>
<evidence type="ECO:0000256" key="2">
    <source>
        <dbReference type="ARBA" id="ARBA00022737"/>
    </source>
</evidence>
<sequence>MARRLLLSSNSSANQITQIKQQNIRASEDYHLFHLRQKMPPLKALKKIRPSTASGVLQSNEITGILDDIRPVTAPDKAVVGLDPTFITSRHHIPGAPIISRVRGRQVHGGIPENDFKFGIARRATIAGFEEFEEHEQPKRPSTAVGLSKQLKLEDRITLDHLYRMRQAFEEADSDGNGTLDLEEFKDVIQNLFGTKFKSVDQVTSLFMKIDSSSDGEINWDEFCTFMQLEYAEKEDSYFRSKETSFALPALIENSPQREQVIRVCHTVDNTFLVVSQDGLVSFWSQNLEFKRMKHIESSSKKNKWITDFALVPQYNKFIISTGDREIQFFELSTFEPYCQISGLETTPLRLDYCSTGPDECIIIYGDSQGCVNIFILRSMGETLRNWKKMPKVEGIASVNIDSVVNSENTKFIRWKVHNDWVSQLRYYDSLRAVISCSNHQETGLVIGQTTGSTESQMNPTNDRRKTATTAARDTQPRRRLDADQTVFRVYKGVKTFDFCKEKNLIVTGGMDRLVRMWNPYVPSKPTGILRGHTAPIFHLFISPEDDRIFSISTDKTIKVWDLHDQTCLLTVRPKAHKIRGDLSAIHYNPISRGLAVATSDQVALLPLKIRPTSREVTTTHKEPVTSIKYNKSFKHVLTASEGSVCRVWDIETGNHVFEFNQLHGDSAITCMSFDSTERRLITGGRDGRLRIWNYNNGHCLRTLEKEKDIDEVTDLVYIVMHKNRYIISVGWDRRINVFSDDIDDIHHIQRPYIDWSDDLLNGHKEDILSVAVCPPNLLATSSYDGEIIIWNRISGHIFCHIHSPHKCRGNEDDLSSLDGGNAIDSLVFLTKRSSNKESATLVASGPQGYVHFWNVYSGGTLYSAFKPSQYGMCTMATDSENKRVVTADSAGFVYVWNIEDYCMNGKTKKPPERFSGWRAHVQAITGVELVEAYGVILTSSIDCTVRSWTWEGHFIGTFGQPKPWDINETISYQHPMAPYDVLVDPQTLPSTPMTTEPRPSTQETTNGVIEDEEEKEKEIPSAPSSRFKDSLIINDQEIANELKKRPWTTGMGKRLRHEKLRRQPRDTGGPSHYQTLTCFDLDDTPTLPPPPASSIDDPLDFKV</sequence>
<feature type="compositionally biased region" description="Basic residues" evidence="5">
    <location>
        <begin position="1054"/>
        <end position="1063"/>
    </location>
</feature>
<dbReference type="AlphaFoldDB" id="A0A6P8J5S6"/>
<dbReference type="PROSITE" id="PS50222">
    <property type="entry name" value="EF_HAND_2"/>
    <property type="match status" value="2"/>
</dbReference>
<dbReference type="CDD" id="cd00051">
    <property type="entry name" value="EFh"/>
    <property type="match status" value="1"/>
</dbReference>
<dbReference type="RefSeq" id="XP_031575069.1">
    <property type="nucleotide sequence ID" value="XM_031719209.1"/>
</dbReference>
<dbReference type="InterPro" id="IPR051242">
    <property type="entry name" value="WD-EF-hand_domain"/>
</dbReference>
<dbReference type="PROSITE" id="PS00678">
    <property type="entry name" value="WD_REPEATS_1"/>
    <property type="match status" value="1"/>
</dbReference>
<feature type="region of interest" description="Disordered" evidence="5">
    <location>
        <begin position="1044"/>
        <end position="1104"/>
    </location>
</feature>
<dbReference type="InterPro" id="IPR036322">
    <property type="entry name" value="WD40_repeat_dom_sf"/>
</dbReference>
<evidence type="ECO:0000313" key="8">
    <source>
        <dbReference type="RefSeq" id="XP_031575069.1"/>
    </source>
</evidence>
<dbReference type="SUPFAM" id="SSF47473">
    <property type="entry name" value="EF-hand"/>
    <property type="match status" value="1"/>
</dbReference>
<feature type="compositionally biased region" description="Polar residues" evidence="5">
    <location>
        <begin position="451"/>
        <end position="461"/>
    </location>
</feature>
<dbReference type="InterPro" id="IPR020472">
    <property type="entry name" value="WD40_PAC1"/>
</dbReference>
<dbReference type="Gene3D" id="1.10.238.10">
    <property type="entry name" value="EF-hand"/>
    <property type="match status" value="1"/>
</dbReference>
<reference evidence="8" key="1">
    <citation type="submission" date="2025-08" db="UniProtKB">
        <authorList>
            <consortium name="RefSeq"/>
        </authorList>
    </citation>
    <scope>IDENTIFICATION</scope>
</reference>
<evidence type="ECO:0000313" key="7">
    <source>
        <dbReference type="Proteomes" id="UP000515163"/>
    </source>
</evidence>
<dbReference type="PANTHER" id="PTHR44324">
    <property type="entry name" value="WD40 REPEAT DOMAIN 95"/>
    <property type="match status" value="1"/>
</dbReference>
<evidence type="ECO:0000256" key="5">
    <source>
        <dbReference type="SAM" id="MobiDB-lite"/>
    </source>
</evidence>
<keyword evidence="3" id="KW-0106">Calcium</keyword>
<dbReference type="GO" id="GO:0005509">
    <property type="term" value="F:calcium ion binding"/>
    <property type="evidence" value="ECO:0007669"/>
    <property type="project" value="InterPro"/>
</dbReference>
<dbReference type="SMART" id="SM00320">
    <property type="entry name" value="WD40"/>
    <property type="match status" value="11"/>
</dbReference>
<dbReference type="PROSITE" id="PS50294">
    <property type="entry name" value="WD_REPEATS_REGION"/>
    <property type="match status" value="4"/>
</dbReference>
<dbReference type="PANTHER" id="PTHR44324:SF4">
    <property type="entry name" value="WD40 REPEAT DOMAIN 95"/>
    <property type="match status" value="1"/>
</dbReference>
<feature type="repeat" description="WD" evidence="4">
    <location>
        <begin position="494"/>
        <end position="519"/>
    </location>
</feature>
<gene>
    <name evidence="8" type="primary">LOC116308728</name>
</gene>
<feature type="repeat" description="WD" evidence="4">
    <location>
        <begin position="761"/>
        <end position="792"/>
    </location>
</feature>
<dbReference type="InterPro" id="IPR018247">
    <property type="entry name" value="EF_Hand_1_Ca_BS"/>
</dbReference>
<dbReference type="PROSITE" id="PS00018">
    <property type="entry name" value="EF_HAND_1"/>
    <property type="match status" value="2"/>
</dbReference>
<dbReference type="OrthoDB" id="75172at2759"/>
<evidence type="ECO:0000256" key="4">
    <source>
        <dbReference type="PROSITE-ProRule" id="PRU00221"/>
    </source>
</evidence>
<dbReference type="SMART" id="SM00054">
    <property type="entry name" value="EFh"/>
    <property type="match status" value="2"/>
</dbReference>
<feature type="repeat" description="WD" evidence="4">
    <location>
        <begin position="618"/>
        <end position="659"/>
    </location>
</feature>
<dbReference type="InterPro" id="IPR019775">
    <property type="entry name" value="WD40_repeat_CS"/>
</dbReference>
<feature type="region of interest" description="Disordered" evidence="5">
    <location>
        <begin position="985"/>
        <end position="1031"/>
    </location>
</feature>
<dbReference type="Gene3D" id="2.130.10.10">
    <property type="entry name" value="YVTN repeat-like/Quinoprotein amine dehydrogenase"/>
    <property type="match status" value="4"/>
</dbReference>
<accession>A0A6P8J5S6</accession>
<dbReference type="InterPro" id="IPR015943">
    <property type="entry name" value="WD40/YVTN_repeat-like_dom_sf"/>
</dbReference>
<feature type="repeat" description="WD" evidence="4">
    <location>
        <begin position="530"/>
        <end position="571"/>
    </location>
</feature>
<dbReference type="KEGG" id="aten:116308728"/>
<feature type="repeat" description="WD" evidence="4">
    <location>
        <begin position="667"/>
        <end position="703"/>
    </location>
</feature>
<evidence type="ECO:0000256" key="1">
    <source>
        <dbReference type="ARBA" id="ARBA00022574"/>
    </source>
</evidence>
<feature type="domain" description="EF-hand" evidence="6">
    <location>
        <begin position="198"/>
        <end position="233"/>
    </location>
</feature>
<dbReference type="PROSITE" id="PS50082">
    <property type="entry name" value="WD_REPEATS_2"/>
    <property type="match status" value="5"/>
</dbReference>